<proteinExistence type="predicted"/>
<dbReference type="EMBL" id="BLXT01005357">
    <property type="protein sequence ID" value="GFO22273.1"/>
    <property type="molecule type" value="Genomic_DNA"/>
</dbReference>
<dbReference type="AlphaFoldDB" id="A0AAV4BU02"/>
<reference evidence="1 2" key="1">
    <citation type="journal article" date="2021" name="Elife">
        <title>Chloroplast acquisition without the gene transfer in kleptoplastic sea slugs, Plakobranchus ocellatus.</title>
        <authorList>
            <person name="Maeda T."/>
            <person name="Takahashi S."/>
            <person name="Yoshida T."/>
            <person name="Shimamura S."/>
            <person name="Takaki Y."/>
            <person name="Nagai Y."/>
            <person name="Toyoda A."/>
            <person name="Suzuki Y."/>
            <person name="Arimoto A."/>
            <person name="Ishii H."/>
            <person name="Satoh N."/>
            <person name="Nishiyama T."/>
            <person name="Hasebe M."/>
            <person name="Maruyama T."/>
            <person name="Minagawa J."/>
            <person name="Obokata J."/>
            <person name="Shigenobu S."/>
        </authorList>
    </citation>
    <scope>NUCLEOTIDE SEQUENCE [LARGE SCALE GENOMIC DNA]</scope>
</reference>
<dbReference type="Proteomes" id="UP000735302">
    <property type="component" value="Unassembled WGS sequence"/>
</dbReference>
<protein>
    <submittedName>
        <fullName evidence="1">Uncharacterized protein</fullName>
    </submittedName>
</protein>
<evidence type="ECO:0000313" key="2">
    <source>
        <dbReference type="Proteomes" id="UP000735302"/>
    </source>
</evidence>
<accession>A0AAV4BU02</accession>
<sequence>MIHELVSRILSGGKELHVPDVGGRFQLAPSISYIAEQTFGDSATRESNAIVSLKADIDYFMTEVNEMYATLLPLFLNITILKHIVTDFLTINLFSNNVESAVALKAFREWLKTRLPLASDADILWTGLNKVRNFSSNTSNFNNFNSISNFDTTIKNLNSFKTIDSSNSFSIIINSLNKFNTVRDFNNFSTPSNFTPTINSQIMTSSPA</sequence>
<gene>
    <name evidence="1" type="ORF">PoB_004877800</name>
</gene>
<organism evidence="1 2">
    <name type="scientific">Plakobranchus ocellatus</name>
    <dbReference type="NCBI Taxonomy" id="259542"/>
    <lineage>
        <taxon>Eukaryota</taxon>
        <taxon>Metazoa</taxon>
        <taxon>Spiralia</taxon>
        <taxon>Lophotrochozoa</taxon>
        <taxon>Mollusca</taxon>
        <taxon>Gastropoda</taxon>
        <taxon>Heterobranchia</taxon>
        <taxon>Euthyneura</taxon>
        <taxon>Panpulmonata</taxon>
        <taxon>Sacoglossa</taxon>
        <taxon>Placobranchoidea</taxon>
        <taxon>Plakobranchidae</taxon>
        <taxon>Plakobranchus</taxon>
    </lineage>
</organism>
<comment type="caution">
    <text evidence="1">The sequence shown here is derived from an EMBL/GenBank/DDBJ whole genome shotgun (WGS) entry which is preliminary data.</text>
</comment>
<name>A0AAV4BU02_9GAST</name>
<keyword evidence="2" id="KW-1185">Reference proteome</keyword>
<evidence type="ECO:0000313" key="1">
    <source>
        <dbReference type="EMBL" id="GFO22273.1"/>
    </source>
</evidence>